<dbReference type="Proteomes" id="UP001196565">
    <property type="component" value="Unassembled WGS sequence"/>
</dbReference>
<evidence type="ECO:0000313" key="3">
    <source>
        <dbReference type="EMBL" id="MBW6399018.1"/>
    </source>
</evidence>
<protein>
    <recommendedName>
        <fullName evidence="5">DUF3300 domain-containing protein</fullName>
    </recommendedName>
</protein>
<feature type="compositionally biased region" description="Pro residues" evidence="1">
    <location>
        <begin position="208"/>
        <end position="249"/>
    </location>
</feature>
<feature type="compositionally biased region" description="Low complexity" evidence="1">
    <location>
        <begin position="197"/>
        <end position="207"/>
    </location>
</feature>
<accession>A0ABS7A9P1</accession>
<name>A0ABS7A9P1_9PROT</name>
<sequence length="249" mass="25689">MRRVMALAACAALALPAAAQDTRPEDGTPFVTVTPPAGEAPSSGLPQPSVPMVVLDAVQRLPPSGALEAPLRSAVCAFAPIARHLEPLASNVPWAQLRAVVLFGDLPGLTPGQRAAVLRPTRELLARAATRDRIAEGGIALFDHDMQPLPANAPRPAFLAILIPPPEAPPEDCVAQPPPSALPAAGRSLYPPPAGTAPPGGAAGPPVAIGPPQPRPGPPPPYRTQRPPPAPPGYHPRSQPPPGHYPWPN</sequence>
<evidence type="ECO:0008006" key="5">
    <source>
        <dbReference type="Google" id="ProtNLM"/>
    </source>
</evidence>
<evidence type="ECO:0000256" key="1">
    <source>
        <dbReference type="SAM" id="MobiDB-lite"/>
    </source>
</evidence>
<keyword evidence="2" id="KW-0732">Signal</keyword>
<feature type="chain" id="PRO_5047409265" description="DUF3300 domain-containing protein" evidence="2">
    <location>
        <begin position="20"/>
        <end position="249"/>
    </location>
</feature>
<feature type="region of interest" description="Disordered" evidence="1">
    <location>
        <begin position="21"/>
        <end position="47"/>
    </location>
</feature>
<evidence type="ECO:0000256" key="2">
    <source>
        <dbReference type="SAM" id="SignalP"/>
    </source>
</evidence>
<feature type="region of interest" description="Disordered" evidence="1">
    <location>
        <begin position="169"/>
        <end position="249"/>
    </location>
</feature>
<gene>
    <name evidence="3" type="ORF">KPL78_14225</name>
</gene>
<reference evidence="3 4" key="1">
    <citation type="submission" date="2021-07" db="EMBL/GenBank/DDBJ databases">
        <authorList>
            <person name="So Y."/>
        </authorList>
    </citation>
    <scope>NUCLEOTIDE SEQUENCE [LARGE SCALE GENOMIC DNA]</scope>
    <source>
        <strain evidence="3 4">HJA6</strain>
    </source>
</reference>
<organism evidence="3 4">
    <name type="scientific">Roseomonas alba</name>
    <dbReference type="NCBI Taxonomy" id="2846776"/>
    <lineage>
        <taxon>Bacteria</taxon>
        <taxon>Pseudomonadati</taxon>
        <taxon>Pseudomonadota</taxon>
        <taxon>Alphaproteobacteria</taxon>
        <taxon>Acetobacterales</taxon>
        <taxon>Roseomonadaceae</taxon>
        <taxon>Roseomonas</taxon>
    </lineage>
</organism>
<keyword evidence="4" id="KW-1185">Reference proteome</keyword>
<dbReference type="RefSeq" id="WP_219763605.1">
    <property type="nucleotide sequence ID" value="NZ_JAHYBZ010000004.1"/>
</dbReference>
<evidence type="ECO:0000313" key="4">
    <source>
        <dbReference type="Proteomes" id="UP001196565"/>
    </source>
</evidence>
<feature type="signal peptide" evidence="2">
    <location>
        <begin position="1"/>
        <end position="19"/>
    </location>
</feature>
<proteinExistence type="predicted"/>
<comment type="caution">
    <text evidence="3">The sequence shown here is derived from an EMBL/GenBank/DDBJ whole genome shotgun (WGS) entry which is preliminary data.</text>
</comment>
<dbReference type="EMBL" id="JAHYBZ010000004">
    <property type="protein sequence ID" value="MBW6399018.1"/>
    <property type="molecule type" value="Genomic_DNA"/>
</dbReference>